<protein>
    <submittedName>
        <fullName evidence="1">Uncharacterized protein</fullName>
    </submittedName>
</protein>
<comment type="caution">
    <text evidence="1">The sequence shown here is derived from an EMBL/GenBank/DDBJ whole genome shotgun (WGS) entry which is preliminary data.</text>
</comment>
<dbReference type="OrthoDB" id="3158924at2759"/>
<keyword evidence="2" id="KW-1185">Reference proteome</keyword>
<dbReference type="AlphaFoldDB" id="A0A9Q3C0K6"/>
<organism evidence="1 2">
    <name type="scientific">Austropuccinia psidii MF-1</name>
    <dbReference type="NCBI Taxonomy" id="1389203"/>
    <lineage>
        <taxon>Eukaryota</taxon>
        <taxon>Fungi</taxon>
        <taxon>Dikarya</taxon>
        <taxon>Basidiomycota</taxon>
        <taxon>Pucciniomycotina</taxon>
        <taxon>Pucciniomycetes</taxon>
        <taxon>Pucciniales</taxon>
        <taxon>Sphaerophragmiaceae</taxon>
        <taxon>Austropuccinia</taxon>
    </lineage>
</organism>
<evidence type="ECO:0000313" key="2">
    <source>
        <dbReference type="Proteomes" id="UP000765509"/>
    </source>
</evidence>
<gene>
    <name evidence="1" type="ORF">O181_013775</name>
</gene>
<dbReference type="EMBL" id="AVOT02003624">
    <property type="protein sequence ID" value="MBW0474060.1"/>
    <property type="molecule type" value="Genomic_DNA"/>
</dbReference>
<evidence type="ECO:0000313" key="1">
    <source>
        <dbReference type="EMBL" id="MBW0474060.1"/>
    </source>
</evidence>
<sequence>MEYRYHKESTHDWVTLLPALYHREITLTGRKRVEPHITCGSTEENILTVHPTAKDFHNMWKNACDKAANCIAEAKEYNKQRLIVENAVEVRLTEEFSRKQPVVPVSLIRPYSQTGEDKFPFRKKTSTPPDIVEV</sequence>
<dbReference type="Proteomes" id="UP000765509">
    <property type="component" value="Unassembled WGS sequence"/>
</dbReference>
<proteinExistence type="predicted"/>
<name>A0A9Q3C0K6_9BASI</name>
<accession>A0A9Q3C0K6</accession>
<reference evidence="1" key="1">
    <citation type="submission" date="2021-03" db="EMBL/GenBank/DDBJ databases">
        <title>Draft genome sequence of rust myrtle Austropuccinia psidii MF-1, a brazilian biotype.</title>
        <authorList>
            <person name="Quecine M.C."/>
            <person name="Pachon D.M.R."/>
            <person name="Bonatelli M.L."/>
            <person name="Correr F.H."/>
            <person name="Franceschini L.M."/>
            <person name="Leite T.F."/>
            <person name="Margarido G.R.A."/>
            <person name="Almeida C.A."/>
            <person name="Ferrarezi J.A."/>
            <person name="Labate C.A."/>
        </authorList>
    </citation>
    <scope>NUCLEOTIDE SEQUENCE</scope>
    <source>
        <strain evidence="1">MF-1</strain>
    </source>
</reference>